<comment type="caution">
    <text evidence="1">The sequence shown here is derived from an EMBL/GenBank/DDBJ whole genome shotgun (WGS) entry which is preliminary data.</text>
</comment>
<keyword evidence="2" id="KW-1185">Reference proteome</keyword>
<evidence type="ECO:0000313" key="2">
    <source>
        <dbReference type="Proteomes" id="UP000036176"/>
    </source>
</evidence>
<dbReference type="EMBL" id="JYNX01000068">
    <property type="protein sequence ID" value="KMO72074.1"/>
    <property type="molecule type" value="Genomic_DNA"/>
</dbReference>
<sequence length="66" mass="7009">MTDQCRACAAGLEHCHGALIHHAYRRDECTEDGCFTPPAAHDMHLDCSAVGCVCDEVGAVSAHRVG</sequence>
<proteinExistence type="predicted"/>
<dbReference type="Proteomes" id="UP000036176">
    <property type="component" value="Unassembled WGS sequence"/>
</dbReference>
<reference evidence="1 2" key="1">
    <citation type="journal article" date="2015" name="Genome Biol. Evol.">
        <title>Characterization of Three Mycobacterium spp. with Potential Use in Bioremediation by Genome Sequencing and Comparative Genomics.</title>
        <authorList>
            <person name="Das S."/>
            <person name="Pettersson B.M."/>
            <person name="Behra P.R."/>
            <person name="Ramesh M."/>
            <person name="Dasgupta S."/>
            <person name="Bhattacharya A."/>
            <person name="Kirsebom L.A."/>
        </authorList>
    </citation>
    <scope>NUCLEOTIDE SEQUENCE [LARGE SCALE GENOMIC DNA]</scope>
    <source>
        <strain evidence="1 2">DSM 44219</strain>
    </source>
</reference>
<protein>
    <submittedName>
        <fullName evidence="1">Uncharacterized protein</fullName>
    </submittedName>
</protein>
<dbReference type="AlphaFoldDB" id="A0A0J6VPI6"/>
<accession>A0A0J6VPI6</accession>
<dbReference type="OrthoDB" id="3629104at2"/>
<gene>
    <name evidence="1" type="ORF">MCHUDSM44219_05112</name>
</gene>
<name>A0A0J6VPI6_MYCCU</name>
<dbReference type="RefSeq" id="WP_048420988.1">
    <property type="nucleotide sequence ID" value="NZ_JYNX01000068.1"/>
</dbReference>
<evidence type="ECO:0000313" key="1">
    <source>
        <dbReference type="EMBL" id="KMO72074.1"/>
    </source>
</evidence>
<organism evidence="1 2">
    <name type="scientific">Mycolicibacterium chubuense</name>
    <name type="common">Mycobacterium chubuense</name>
    <dbReference type="NCBI Taxonomy" id="1800"/>
    <lineage>
        <taxon>Bacteria</taxon>
        <taxon>Bacillati</taxon>
        <taxon>Actinomycetota</taxon>
        <taxon>Actinomycetes</taxon>
        <taxon>Mycobacteriales</taxon>
        <taxon>Mycobacteriaceae</taxon>
        <taxon>Mycolicibacterium</taxon>
    </lineage>
</organism>